<dbReference type="EMBL" id="FN653016">
    <property type="protein sequence ID" value="CBY07027.1"/>
    <property type="molecule type" value="Genomic_DNA"/>
</dbReference>
<evidence type="ECO:0000313" key="3">
    <source>
        <dbReference type="Proteomes" id="UP000001307"/>
    </source>
</evidence>
<feature type="compositionally biased region" description="Basic and acidic residues" evidence="1">
    <location>
        <begin position="1"/>
        <end position="12"/>
    </location>
</feature>
<dbReference type="AlphaFoldDB" id="E4WU05"/>
<dbReference type="InParanoid" id="E4WU05"/>
<organism evidence="2">
    <name type="scientific">Oikopleura dioica</name>
    <name type="common">Tunicate</name>
    <dbReference type="NCBI Taxonomy" id="34765"/>
    <lineage>
        <taxon>Eukaryota</taxon>
        <taxon>Metazoa</taxon>
        <taxon>Chordata</taxon>
        <taxon>Tunicata</taxon>
        <taxon>Appendicularia</taxon>
        <taxon>Copelata</taxon>
        <taxon>Oikopleuridae</taxon>
        <taxon>Oikopleura</taxon>
    </lineage>
</organism>
<sequence length="60" mass="6616">MEDPIASRDAARRVPLSRKSSVILNSDSETTIPSTENSIQTRKKAGIFILKLRGRSSSEL</sequence>
<dbReference type="Proteomes" id="UP000001307">
    <property type="component" value="Unassembled WGS sequence"/>
</dbReference>
<protein>
    <submittedName>
        <fullName evidence="2">Uncharacterized protein</fullName>
    </submittedName>
</protein>
<evidence type="ECO:0000256" key="1">
    <source>
        <dbReference type="SAM" id="MobiDB-lite"/>
    </source>
</evidence>
<evidence type="ECO:0000313" key="2">
    <source>
        <dbReference type="EMBL" id="CBY07027.1"/>
    </source>
</evidence>
<keyword evidence="3" id="KW-1185">Reference proteome</keyword>
<accession>E4WU05</accession>
<feature type="region of interest" description="Disordered" evidence="1">
    <location>
        <begin position="1"/>
        <end position="38"/>
    </location>
</feature>
<proteinExistence type="predicted"/>
<gene>
    <name evidence="2" type="ORF">GSOID_T00006108001</name>
</gene>
<name>E4WU05_OIKDI</name>
<reference evidence="2" key="1">
    <citation type="journal article" date="2010" name="Science">
        <title>Plasticity of animal genome architecture unmasked by rapid evolution of a pelagic tunicate.</title>
        <authorList>
            <person name="Denoeud F."/>
            <person name="Henriet S."/>
            <person name="Mungpakdee S."/>
            <person name="Aury J.M."/>
            <person name="Da Silva C."/>
            <person name="Brinkmann H."/>
            <person name="Mikhaleva J."/>
            <person name="Olsen L.C."/>
            <person name="Jubin C."/>
            <person name="Canestro C."/>
            <person name="Bouquet J.M."/>
            <person name="Danks G."/>
            <person name="Poulain J."/>
            <person name="Campsteijn C."/>
            <person name="Adamski M."/>
            <person name="Cross I."/>
            <person name="Yadetie F."/>
            <person name="Muffato M."/>
            <person name="Louis A."/>
            <person name="Butcher S."/>
            <person name="Tsagkogeorga G."/>
            <person name="Konrad A."/>
            <person name="Singh S."/>
            <person name="Jensen M.F."/>
            <person name="Cong E.H."/>
            <person name="Eikeseth-Otteraa H."/>
            <person name="Noel B."/>
            <person name="Anthouard V."/>
            <person name="Porcel B.M."/>
            <person name="Kachouri-Lafond R."/>
            <person name="Nishino A."/>
            <person name="Ugolini M."/>
            <person name="Chourrout P."/>
            <person name="Nishida H."/>
            <person name="Aasland R."/>
            <person name="Huzurbazar S."/>
            <person name="Westhof E."/>
            <person name="Delsuc F."/>
            <person name="Lehrach H."/>
            <person name="Reinhardt R."/>
            <person name="Weissenbach J."/>
            <person name="Roy S.W."/>
            <person name="Artiguenave F."/>
            <person name="Postlethwait J.H."/>
            <person name="Manak J.R."/>
            <person name="Thompson E.M."/>
            <person name="Jaillon O."/>
            <person name="Du Pasquier L."/>
            <person name="Boudinot P."/>
            <person name="Liberles D.A."/>
            <person name="Volff J.N."/>
            <person name="Philippe H."/>
            <person name="Lenhard B."/>
            <person name="Roest Crollius H."/>
            <person name="Wincker P."/>
            <person name="Chourrout D."/>
        </authorList>
    </citation>
    <scope>NUCLEOTIDE SEQUENCE [LARGE SCALE GENOMIC DNA]</scope>
</reference>
<feature type="compositionally biased region" description="Polar residues" evidence="1">
    <location>
        <begin position="18"/>
        <end position="38"/>
    </location>
</feature>